<dbReference type="SUPFAM" id="SSF56784">
    <property type="entry name" value="HAD-like"/>
    <property type="match status" value="1"/>
</dbReference>
<evidence type="ECO:0000313" key="4">
    <source>
        <dbReference type="EMBL" id="RZO18683.1"/>
    </source>
</evidence>
<dbReference type="Gene3D" id="1.20.120.1600">
    <property type="match status" value="1"/>
</dbReference>
<evidence type="ECO:0000313" key="5">
    <source>
        <dbReference type="Proteomes" id="UP000318359"/>
    </source>
</evidence>
<dbReference type="PRINTS" id="PR00413">
    <property type="entry name" value="HADHALOGNASE"/>
</dbReference>
<protein>
    <submittedName>
        <fullName evidence="4">HAD family hydrolase</fullName>
    </submittedName>
</protein>
<keyword evidence="2 4" id="KW-0378">Hydrolase</keyword>
<dbReference type="SFLD" id="SFLDS00003">
    <property type="entry name" value="Haloacid_Dehalogenase"/>
    <property type="match status" value="1"/>
</dbReference>
<dbReference type="GO" id="GO:0044281">
    <property type="term" value="P:small molecule metabolic process"/>
    <property type="evidence" value="ECO:0007669"/>
    <property type="project" value="UniProtKB-ARBA"/>
</dbReference>
<evidence type="ECO:0000256" key="2">
    <source>
        <dbReference type="ARBA" id="ARBA00022801"/>
    </source>
</evidence>
<dbReference type="NCBIfam" id="TIGR01509">
    <property type="entry name" value="HAD-SF-IA-v3"/>
    <property type="match status" value="1"/>
</dbReference>
<evidence type="ECO:0000256" key="3">
    <source>
        <dbReference type="ARBA" id="ARBA00022842"/>
    </source>
</evidence>
<dbReference type="AlphaFoldDB" id="A0A520MBV0"/>
<sequence>MSSIKLITFDLDDTLWDTKPALINAEIATRDWLEQRVGVIEWGDMNSFLDLRSDLVSKDPSLDWDIGKLRKEIYRSKLEPHIPDAIELDSIIEDSFNFHFEKRHDLTFYDGALEALEYLSTKYHLGVLTNGNADINKLEIDKYFKFSISSKDVKSNKPSSGHFDEALRLSNLQPSEVLHIGDHQVNDMKGALKAGFNTLWFNKNDDEWVQNFPEPASISDWYNHQIIENI</sequence>
<comment type="cofactor">
    <cofactor evidence="1">
        <name>Mg(2+)</name>
        <dbReference type="ChEBI" id="CHEBI:18420"/>
    </cofactor>
</comment>
<dbReference type="Pfam" id="PF13419">
    <property type="entry name" value="HAD_2"/>
    <property type="match status" value="1"/>
</dbReference>
<dbReference type="InterPro" id="IPR006439">
    <property type="entry name" value="HAD-SF_hydro_IA"/>
</dbReference>
<dbReference type="InterPro" id="IPR041492">
    <property type="entry name" value="HAD_2"/>
</dbReference>
<dbReference type="PANTHER" id="PTHR46470">
    <property type="entry name" value="N-ACYLNEURAMINATE-9-PHOSPHATASE"/>
    <property type="match status" value="1"/>
</dbReference>
<accession>A0A520MBV0</accession>
<organism evidence="4 5">
    <name type="scientific">SAR86 cluster bacterium</name>
    <dbReference type="NCBI Taxonomy" id="2030880"/>
    <lineage>
        <taxon>Bacteria</taxon>
        <taxon>Pseudomonadati</taxon>
        <taxon>Pseudomonadota</taxon>
        <taxon>Gammaproteobacteria</taxon>
        <taxon>SAR86 cluster</taxon>
    </lineage>
</organism>
<dbReference type="Proteomes" id="UP000318359">
    <property type="component" value="Unassembled WGS sequence"/>
</dbReference>
<gene>
    <name evidence="4" type="ORF">EVB00_00770</name>
</gene>
<proteinExistence type="predicted"/>
<comment type="caution">
    <text evidence="4">The sequence shown here is derived from an EMBL/GenBank/DDBJ whole genome shotgun (WGS) entry which is preliminary data.</text>
</comment>
<dbReference type="InterPro" id="IPR023214">
    <property type="entry name" value="HAD_sf"/>
</dbReference>
<keyword evidence="3" id="KW-0460">Magnesium</keyword>
<dbReference type="SFLD" id="SFLDG01129">
    <property type="entry name" value="C1.5:_HAD__Beta-PGM__Phosphata"/>
    <property type="match status" value="1"/>
</dbReference>
<dbReference type="GO" id="GO:0016787">
    <property type="term" value="F:hydrolase activity"/>
    <property type="evidence" value="ECO:0007669"/>
    <property type="project" value="UniProtKB-KW"/>
</dbReference>
<evidence type="ECO:0000256" key="1">
    <source>
        <dbReference type="ARBA" id="ARBA00001946"/>
    </source>
</evidence>
<dbReference type="Gene3D" id="3.40.50.1000">
    <property type="entry name" value="HAD superfamily/HAD-like"/>
    <property type="match status" value="1"/>
</dbReference>
<reference evidence="4 5" key="1">
    <citation type="submission" date="2019-02" db="EMBL/GenBank/DDBJ databases">
        <title>Prokaryotic population dynamics and viral predation in marine succession experiment using metagenomics: the confinement effect.</title>
        <authorList>
            <person name="Haro-Moreno J.M."/>
            <person name="Rodriguez-Valera F."/>
            <person name="Lopez-Perez M."/>
        </authorList>
    </citation>
    <scope>NUCLEOTIDE SEQUENCE [LARGE SCALE GENOMIC DNA]</scope>
    <source>
        <strain evidence="4">MED-G167</strain>
    </source>
</reference>
<name>A0A520MBV0_9GAMM</name>
<dbReference type="NCBIfam" id="TIGR01549">
    <property type="entry name" value="HAD-SF-IA-v1"/>
    <property type="match status" value="1"/>
</dbReference>
<dbReference type="InterPro" id="IPR051400">
    <property type="entry name" value="HAD-like_hydrolase"/>
</dbReference>
<dbReference type="InterPro" id="IPR036412">
    <property type="entry name" value="HAD-like_sf"/>
</dbReference>
<dbReference type="EMBL" id="SHBM01000005">
    <property type="protein sequence ID" value="RZO18683.1"/>
    <property type="molecule type" value="Genomic_DNA"/>
</dbReference>